<dbReference type="SUPFAM" id="SSF52743">
    <property type="entry name" value="Subtilisin-like"/>
    <property type="match status" value="1"/>
</dbReference>
<dbReference type="InterPro" id="IPR037045">
    <property type="entry name" value="S8pro/Inhibitor_I9_sf"/>
</dbReference>
<keyword evidence="6 12" id="KW-0645">Protease</keyword>
<keyword evidence="10" id="KW-0325">Glycoprotein</keyword>
<reference evidence="19 20" key="1">
    <citation type="submission" date="2025-04" db="UniProtKB">
        <authorList>
            <consortium name="RefSeq"/>
        </authorList>
    </citation>
    <scope>IDENTIFICATION</scope>
    <source>
        <tissue evidence="19 20">Young leaves</tissue>
    </source>
</reference>
<dbReference type="InterPro" id="IPR023828">
    <property type="entry name" value="Peptidase_S8_Ser-AS"/>
</dbReference>
<evidence type="ECO:0000313" key="20">
    <source>
        <dbReference type="RefSeq" id="XP_022941553.1"/>
    </source>
</evidence>
<keyword evidence="7 13" id="KW-0732">Signal</keyword>
<evidence type="ECO:0000256" key="13">
    <source>
        <dbReference type="SAM" id="SignalP"/>
    </source>
</evidence>
<feature type="signal peptide" evidence="13">
    <location>
        <begin position="1"/>
        <end position="19"/>
    </location>
</feature>
<dbReference type="Pfam" id="PF02225">
    <property type="entry name" value="PA"/>
    <property type="match status" value="1"/>
</dbReference>
<dbReference type="Pfam" id="PF05922">
    <property type="entry name" value="Inhibitor_I9"/>
    <property type="match status" value="1"/>
</dbReference>
<dbReference type="FunFam" id="3.50.30.30:FF:000005">
    <property type="entry name" value="subtilisin-like protease SBT1.5"/>
    <property type="match status" value="1"/>
</dbReference>
<evidence type="ECO:0000256" key="2">
    <source>
        <dbReference type="ARBA" id="ARBA00004271"/>
    </source>
</evidence>
<dbReference type="Gene3D" id="3.30.70.80">
    <property type="entry name" value="Peptidase S8 propeptide/proteinase inhibitor I9"/>
    <property type="match status" value="1"/>
</dbReference>
<dbReference type="Gene3D" id="3.50.30.30">
    <property type="match status" value="1"/>
</dbReference>
<accession>A0A6J1FMR4</accession>
<evidence type="ECO:0000256" key="8">
    <source>
        <dbReference type="ARBA" id="ARBA00022801"/>
    </source>
</evidence>
<dbReference type="GO" id="GO:0048046">
    <property type="term" value="C:apoplast"/>
    <property type="evidence" value="ECO:0007669"/>
    <property type="project" value="UniProtKB-SubCell"/>
</dbReference>
<keyword evidence="9 12" id="KW-0720">Serine protease</keyword>
<dbReference type="InterPro" id="IPR000209">
    <property type="entry name" value="Peptidase_S8/S53_dom"/>
</dbReference>
<feature type="chain" id="PRO_5044638541" evidence="13">
    <location>
        <begin position="20"/>
        <end position="764"/>
    </location>
</feature>
<evidence type="ECO:0000256" key="1">
    <source>
        <dbReference type="ARBA" id="ARBA00002076"/>
    </source>
</evidence>
<dbReference type="GeneID" id="111446877"/>
<dbReference type="GO" id="GO:0009609">
    <property type="term" value="P:response to symbiotic bacterium"/>
    <property type="evidence" value="ECO:0007669"/>
    <property type="project" value="UniProtKB-ARBA"/>
</dbReference>
<dbReference type="FunFam" id="2.60.40.2310:FF:000001">
    <property type="entry name" value="Subtilisin-like protease SBT1.5"/>
    <property type="match status" value="1"/>
</dbReference>
<keyword evidence="18" id="KW-1185">Reference proteome</keyword>
<evidence type="ECO:0000259" key="16">
    <source>
        <dbReference type="Pfam" id="PF05922"/>
    </source>
</evidence>
<evidence type="ECO:0000256" key="4">
    <source>
        <dbReference type="ARBA" id="ARBA00022523"/>
    </source>
</evidence>
<evidence type="ECO:0000256" key="6">
    <source>
        <dbReference type="ARBA" id="ARBA00022670"/>
    </source>
</evidence>
<dbReference type="InterPro" id="IPR015500">
    <property type="entry name" value="Peptidase_S8_subtilisin-rel"/>
</dbReference>
<gene>
    <name evidence="19 20" type="primary">LOC111446877</name>
</gene>
<dbReference type="PROSITE" id="PS51892">
    <property type="entry name" value="SUBTILASE"/>
    <property type="match status" value="1"/>
</dbReference>
<evidence type="ECO:0000256" key="7">
    <source>
        <dbReference type="ARBA" id="ARBA00022729"/>
    </source>
</evidence>
<evidence type="ECO:0000256" key="9">
    <source>
        <dbReference type="ARBA" id="ARBA00022825"/>
    </source>
</evidence>
<dbReference type="RefSeq" id="XP_022941553.1">
    <property type="nucleotide sequence ID" value="XM_023085785.1"/>
</dbReference>
<evidence type="ECO:0000256" key="11">
    <source>
        <dbReference type="PIRSR" id="PIRSR615500-1"/>
    </source>
</evidence>
<dbReference type="CDD" id="cd02120">
    <property type="entry name" value="PA_subtilisin_like"/>
    <property type="match status" value="1"/>
</dbReference>
<evidence type="ECO:0000313" key="19">
    <source>
        <dbReference type="RefSeq" id="XP_022941552.1"/>
    </source>
</evidence>
<dbReference type="InterPro" id="IPR010259">
    <property type="entry name" value="S8pro/Inhibitor_I9"/>
</dbReference>
<dbReference type="PRINTS" id="PR00723">
    <property type="entry name" value="SUBTILISIN"/>
</dbReference>
<dbReference type="Gene3D" id="3.40.50.200">
    <property type="entry name" value="Peptidase S8/S53 domain"/>
    <property type="match status" value="1"/>
</dbReference>
<dbReference type="Pfam" id="PF17766">
    <property type="entry name" value="fn3_6"/>
    <property type="match status" value="1"/>
</dbReference>
<organism evidence="18 19">
    <name type="scientific">Cucurbita moschata</name>
    <name type="common">Winter crookneck squash</name>
    <name type="synonym">Cucurbita pepo var. moschata</name>
    <dbReference type="NCBI Taxonomy" id="3662"/>
    <lineage>
        <taxon>Eukaryota</taxon>
        <taxon>Viridiplantae</taxon>
        <taxon>Streptophyta</taxon>
        <taxon>Embryophyta</taxon>
        <taxon>Tracheophyta</taxon>
        <taxon>Spermatophyta</taxon>
        <taxon>Magnoliopsida</taxon>
        <taxon>eudicotyledons</taxon>
        <taxon>Gunneridae</taxon>
        <taxon>Pentapetalae</taxon>
        <taxon>rosids</taxon>
        <taxon>fabids</taxon>
        <taxon>Cucurbitales</taxon>
        <taxon>Cucurbitaceae</taxon>
        <taxon>Cucurbiteae</taxon>
        <taxon>Cucurbita</taxon>
    </lineage>
</organism>
<evidence type="ECO:0000256" key="3">
    <source>
        <dbReference type="ARBA" id="ARBA00011073"/>
    </source>
</evidence>
<dbReference type="InterPro" id="IPR003137">
    <property type="entry name" value="PA_domain"/>
</dbReference>
<dbReference type="Proteomes" id="UP000504609">
    <property type="component" value="Unplaced"/>
</dbReference>
<dbReference type="InterPro" id="IPR036852">
    <property type="entry name" value="Peptidase_S8/S53_dom_sf"/>
</dbReference>
<dbReference type="AlphaFoldDB" id="A0A6J1FMR4"/>
<comment type="function">
    <text evidence="1">Required for arbuscular mycorrhiza (AM) development during AM symbiosis with AM fungi (e.g. Glomeromycota intraradices).</text>
</comment>
<dbReference type="InterPro" id="IPR046450">
    <property type="entry name" value="PA_dom_sf"/>
</dbReference>
<dbReference type="PROSITE" id="PS00138">
    <property type="entry name" value="SUBTILASE_SER"/>
    <property type="match status" value="1"/>
</dbReference>
<dbReference type="RefSeq" id="XP_022941552.1">
    <property type="nucleotide sequence ID" value="XM_023085784.1"/>
</dbReference>
<dbReference type="InterPro" id="IPR045051">
    <property type="entry name" value="SBT"/>
</dbReference>
<dbReference type="SUPFAM" id="SSF52025">
    <property type="entry name" value="PA domain"/>
    <property type="match status" value="1"/>
</dbReference>
<comment type="similarity">
    <text evidence="3 12">Belongs to the peptidase S8 family.</text>
</comment>
<sequence>MGFREVCLFLSIFLATSTAAVDQQSYIIHMDTTKMAAPTPEQWYTALIDSINEISSLEDQEEASNAAQILYVYKTAISGFAAKLSTKKLHSLSKTPGFLAATPNELLQLHTTHSPQFLGLQREHGLWNSSNLASDIVIGLLDTGIWPEHISFQDKGLPPVPKKWKGTCQAGQKFSPSNCNRKLIGAIAYIKGYEAIVGRLNATGTFRSPRDSDGHGTHTASTAAGNIVNKASFFNQAMGVATGMRFTSRIAAYKVCWTEGCANADILAAIDRAVADGVDVLSLSLGGSASAFYKDDIAIATFGAVRNGVFVSCSAGNSGPSSSTVSNIAPWIMTVAASYTDRSFPATVKLGNGQVFEGSSLYSGNNIGQLPLVYNNTAGGEDANVCTAGSLVPSMVKGKIVVCERGTNSRTAKGEQVKLAGGAGMILINTQLEGEELFADPHVLPAANLGASAGQAIIRYISSSKHQPKALIAFEGTKFGNRAPRVAAFSSRGPSLIAPDVIKPDVTAPGVNILAAWPLIASPSEVESDKRRVLFNVISGTSMSCPHVSGLAALLKSAHKDWSPAAIKSALMTTAYTNDNRMSPISDVGSASGKPANPFAFGSGHVDPEKASDPGLIYDITPQDYLNYLCSLNYNSTQIGLVSRGNFTCPSKRRVGQAGKLNYPSFSVFMKKKAKNVSVTLKRTVTNVGRPRSDYSVKIKNPKGIGISVKPEKLSFRRYGQKLSYQVSFVALGKREGVSGFSFGSLVWVSGTYAVRSPIAVTWK</sequence>
<evidence type="ECO:0000256" key="5">
    <source>
        <dbReference type="ARBA" id="ARBA00022525"/>
    </source>
</evidence>
<feature type="active site" description="Charge relay system" evidence="11 12">
    <location>
        <position position="142"/>
    </location>
</feature>
<dbReference type="Gene3D" id="2.60.40.2310">
    <property type="match status" value="1"/>
</dbReference>
<dbReference type="GO" id="GO:0009610">
    <property type="term" value="P:response to symbiotic fungus"/>
    <property type="evidence" value="ECO:0007669"/>
    <property type="project" value="UniProtKB-ARBA"/>
</dbReference>
<feature type="active site" description="Charge relay system" evidence="11 12">
    <location>
        <position position="215"/>
    </location>
</feature>
<protein>
    <submittedName>
        <fullName evidence="19 20">Subtilisin-like protease SBT1.1</fullName>
    </submittedName>
</protein>
<proteinExistence type="inferred from homology"/>
<evidence type="ECO:0000256" key="12">
    <source>
        <dbReference type="PROSITE-ProRule" id="PRU01240"/>
    </source>
</evidence>
<dbReference type="FunFam" id="3.40.50.200:FF:000006">
    <property type="entry name" value="Subtilisin-like protease SBT1.5"/>
    <property type="match status" value="1"/>
</dbReference>
<comment type="subcellular location">
    <subcellularLocation>
        <location evidence="2">Secreted</location>
        <location evidence="2">Extracellular space</location>
        <location evidence="2">Apoplast</location>
    </subcellularLocation>
</comment>
<feature type="domain" description="Subtilisin-like protease fibronectin type-III" evidence="17">
    <location>
        <begin position="660"/>
        <end position="761"/>
    </location>
</feature>
<name>A0A6J1FMR4_CUCMO</name>
<keyword evidence="8 12" id="KW-0378">Hydrolase</keyword>
<dbReference type="InterPro" id="IPR041469">
    <property type="entry name" value="Subtilisin-like_FN3"/>
</dbReference>
<feature type="active site" description="Charge relay system" evidence="11 12">
    <location>
        <position position="542"/>
    </location>
</feature>
<evidence type="ECO:0000259" key="14">
    <source>
        <dbReference type="Pfam" id="PF00082"/>
    </source>
</evidence>
<dbReference type="PANTHER" id="PTHR10795">
    <property type="entry name" value="PROPROTEIN CONVERTASE SUBTILISIN/KEXIN"/>
    <property type="match status" value="1"/>
</dbReference>
<keyword evidence="5" id="KW-0964">Secreted</keyword>
<feature type="domain" description="Inhibitor I9" evidence="16">
    <location>
        <begin position="25"/>
        <end position="110"/>
    </location>
</feature>
<dbReference type="GO" id="GO:0006508">
    <property type="term" value="P:proteolysis"/>
    <property type="evidence" value="ECO:0007669"/>
    <property type="project" value="UniProtKB-KW"/>
</dbReference>
<keyword evidence="4" id="KW-0052">Apoplast</keyword>
<evidence type="ECO:0000313" key="18">
    <source>
        <dbReference type="Proteomes" id="UP000504609"/>
    </source>
</evidence>
<evidence type="ECO:0000259" key="17">
    <source>
        <dbReference type="Pfam" id="PF17766"/>
    </source>
</evidence>
<feature type="domain" description="PA" evidence="15">
    <location>
        <begin position="370"/>
        <end position="457"/>
    </location>
</feature>
<evidence type="ECO:0000256" key="10">
    <source>
        <dbReference type="ARBA" id="ARBA00023180"/>
    </source>
</evidence>
<feature type="domain" description="Peptidase S8/S53" evidence="14">
    <location>
        <begin position="134"/>
        <end position="604"/>
    </location>
</feature>
<dbReference type="CDD" id="cd04852">
    <property type="entry name" value="Peptidases_S8_3"/>
    <property type="match status" value="1"/>
</dbReference>
<dbReference type="KEGG" id="cmos:111446877"/>
<dbReference type="Pfam" id="PF00082">
    <property type="entry name" value="Peptidase_S8"/>
    <property type="match status" value="1"/>
</dbReference>
<dbReference type="InterPro" id="IPR034197">
    <property type="entry name" value="Peptidases_S8_3"/>
</dbReference>
<evidence type="ECO:0000259" key="15">
    <source>
        <dbReference type="Pfam" id="PF02225"/>
    </source>
</evidence>
<dbReference type="GO" id="GO:0004252">
    <property type="term" value="F:serine-type endopeptidase activity"/>
    <property type="evidence" value="ECO:0007669"/>
    <property type="project" value="UniProtKB-UniRule"/>
</dbReference>